<dbReference type="Proteomes" id="UP000272528">
    <property type="component" value="Chromosome"/>
</dbReference>
<evidence type="ECO:0000259" key="1">
    <source>
        <dbReference type="Pfam" id="PF09299"/>
    </source>
</evidence>
<dbReference type="AlphaFoldDB" id="A0A3S9A3V2"/>
<proteinExistence type="predicted"/>
<dbReference type="RefSeq" id="WP_126015646.1">
    <property type="nucleotide sequence ID" value="NZ_CP034437.1"/>
</dbReference>
<gene>
    <name evidence="2" type="ORF">EJC50_12705</name>
</gene>
<evidence type="ECO:0000313" key="3">
    <source>
        <dbReference type="Proteomes" id="UP000272528"/>
    </source>
</evidence>
<protein>
    <recommendedName>
        <fullName evidence="1">Transposase-like Mu C-terminal domain-containing protein</fullName>
    </recommendedName>
</protein>
<dbReference type="Pfam" id="PF09299">
    <property type="entry name" value="Mu-transpos_C"/>
    <property type="match status" value="1"/>
</dbReference>
<dbReference type="OrthoDB" id="9794201at2"/>
<feature type="domain" description="Transposase-like Mu C-terminal" evidence="1">
    <location>
        <begin position="57"/>
        <end position="121"/>
    </location>
</feature>
<reference evidence="3" key="1">
    <citation type="submission" date="2018-12" db="EMBL/GenBank/DDBJ databases">
        <title>Genome sequence of Peanibacillus sp.</title>
        <authorList>
            <person name="Subramani G."/>
            <person name="Srinivasan S."/>
            <person name="Kim M.K."/>
        </authorList>
    </citation>
    <scope>NUCLEOTIDE SEQUENCE [LARGE SCALE GENOMIC DNA]</scope>
    <source>
        <strain evidence="3">18JY67-1</strain>
    </source>
</reference>
<dbReference type="EMBL" id="CP034437">
    <property type="protein sequence ID" value="AZN40415.1"/>
    <property type="molecule type" value="Genomic_DNA"/>
</dbReference>
<dbReference type="KEGG" id="palb:EJC50_12705"/>
<organism evidence="2 3">
    <name type="scientific">Paenibacillus albus</name>
    <dbReference type="NCBI Taxonomy" id="2495582"/>
    <lineage>
        <taxon>Bacteria</taxon>
        <taxon>Bacillati</taxon>
        <taxon>Bacillota</taxon>
        <taxon>Bacilli</taxon>
        <taxon>Bacillales</taxon>
        <taxon>Paenibacillaceae</taxon>
        <taxon>Paenibacillus</taxon>
    </lineage>
</organism>
<dbReference type="InterPro" id="IPR015378">
    <property type="entry name" value="Transposase-like_Mu_C"/>
</dbReference>
<sequence length="235" mass="26722">MTMKEFLRVFHIWLIDYYAQSKSEGVKGVPAKIWERGIKEYGEPDLPASKFDWEIAVMKIDKGTIQKHGVRRDHLYYTAPSLRALQSELESKVMGNSVDIKYDPSDLGKIFVYNPLEKNYLEIPCTNQEYASGLNEYAHKINRKLVDEEVGVVNTSALARAKAKIMDIIFGGLDTVMSLNASRYLGVGSTREIERQTVSKANNEPRKAKVKAKVDFFAGVDMSGEWRTENAARRY</sequence>
<keyword evidence="3" id="KW-1185">Reference proteome</keyword>
<name>A0A3S9A3V2_9BACL</name>
<evidence type="ECO:0000313" key="2">
    <source>
        <dbReference type="EMBL" id="AZN40415.1"/>
    </source>
</evidence>
<accession>A0A3S9A3V2</accession>